<name>A0ABT7YTE3_9ACTN</name>
<comment type="caution">
    <text evidence="2">The sequence shown here is derived from an EMBL/GenBank/DDBJ whole genome shotgun (WGS) entry which is preliminary data.</text>
</comment>
<proteinExistence type="predicted"/>
<evidence type="ECO:0000259" key="1">
    <source>
        <dbReference type="Pfam" id="PF02754"/>
    </source>
</evidence>
<reference evidence="2" key="1">
    <citation type="submission" date="2023-06" db="EMBL/GenBank/DDBJ databases">
        <title>Gycomyces niveus sp.nov., a novel actinomycete isolated from soil in Shouguang.</title>
        <authorList>
            <person name="Yang X."/>
            <person name="Zhao J."/>
        </authorList>
    </citation>
    <scope>NUCLEOTIDE SEQUENCE</scope>
    <source>
        <strain evidence="2">NEAU C2</strain>
    </source>
</reference>
<feature type="domain" description="Cysteine-rich" evidence="1">
    <location>
        <begin position="124"/>
        <end position="208"/>
    </location>
</feature>
<dbReference type="InterPro" id="IPR004017">
    <property type="entry name" value="Cys_rich_dom"/>
</dbReference>
<organism evidence="2 3">
    <name type="scientific">Glycomyces tritici</name>
    <dbReference type="NCBI Taxonomy" id="2665176"/>
    <lineage>
        <taxon>Bacteria</taxon>
        <taxon>Bacillati</taxon>
        <taxon>Actinomycetota</taxon>
        <taxon>Actinomycetes</taxon>
        <taxon>Glycomycetales</taxon>
        <taxon>Glycomycetaceae</taxon>
        <taxon>Glycomyces</taxon>
    </lineage>
</organism>
<gene>
    <name evidence="2" type="ORF">QWI33_19460</name>
</gene>
<evidence type="ECO:0000313" key="2">
    <source>
        <dbReference type="EMBL" id="MDN3241910.1"/>
    </source>
</evidence>
<dbReference type="EMBL" id="JAUEMJ010000006">
    <property type="protein sequence ID" value="MDN3241910.1"/>
    <property type="molecule type" value="Genomic_DNA"/>
</dbReference>
<dbReference type="PANTHER" id="PTHR30296:SF0">
    <property type="entry name" value="LACTATE UTILIZATION PROTEIN A"/>
    <property type="match status" value="1"/>
</dbReference>
<feature type="domain" description="Cysteine-rich" evidence="1">
    <location>
        <begin position="4"/>
        <end position="83"/>
    </location>
</feature>
<sequence length="231" mass="24314">MPRVGLFITCVNDALFPGTPKAVVQILERLGYDVDFPEAQTCCGQMHANSGYKKDAATLAGAFEAVFGEYDAIVTPSGSCAAMARDQYPHLTGSDIGDRVHELSEFLLDVAGVEDVGARFPHTVTYHPTCHGTRALGLGDKPMRLLRAVRDIELVDLPAADQCCGFGGTFALKNSEVSSAMLADKCRHAAGTGAEYLAAADNSCLTHIGGGISRAGGPRPIHYAEILASTA</sequence>
<dbReference type="RefSeq" id="WP_289958815.1">
    <property type="nucleotide sequence ID" value="NZ_JAUEMJ010000006.1"/>
</dbReference>
<evidence type="ECO:0000313" key="3">
    <source>
        <dbReference type="Proteomes" id="UP001171902"/>
    </source>
</evidence>
<protein>
    <submittedName>
        <fullName evidence="2">(Fe-S)-binding protein</fullName>
    </submittedName>
</protein>
<dbReference type="PANTHER" id="PTHR30296">
    <property type="entry name" value="UNCHARACTERIZED PROTEIN YKGE"/>
    <property type="match status" value="1"/>
</dbReference>
<accession>A0ABT7YTE3</accession>
<dbReference type="Pfam" id="PF02754">
    <property type="entry name" value="CCG"/>
    <property type="match status" value="2"/>
</dbReference>
<dbReference type="Proteomes" id="UP001171902">
    <property type="component" value="Unassembled WGS sequence"/>
</dbReference>
<keyword evidence="3" id="KW-1185">Reference proteome</keyword>